<feature type="short sequence motif" description="TonB C-terminal box" evidence="12">
    <location>
        <begin position="918"/>
        <end position="935"/>
    </location>
</feature>
<evidence type="ECO:0000259" key="15">
    <source>
        <dbReference type="SMART" id="SM00965"/>
    </source>
</evidence>
<evidence type="ECO:0000256" key="1">
    <source>
        <dbReference type="ARBA" id="ARBA00004571"/>
    </source>
</evidence>
<keyword evidence="2 11" id="KW-0813">Transport</keyword>
<dbReference type="InterPro" id="IPR036942">
    <property type="entry name" value="Beta-barrel_TonB_sf"/>
</dbReference>
<comment type="subcellular location">
    <subcellularLocation>
        <location evidence="1 11">Cell outer membrane</location>
        <topology evidence="1 11">Multi-pass membrane protein</topology>
    </subcellularLocation>
</comment>
<comment type="similarity">
    <text evidence="11 13">Belongs to the TonB-dependent receptor family.</text>
</comment>
<evidence type="ECO:0000256" key="4">
    <source>
        <dbReference type="ARBA" id="ARBA00022496"/>
    </source>
</evidence>
<feature type="signal peptide" evidence="14">
    <location>
        <begin position="1"/>
        <end position="32"/>
    </location>
</feature>
<evidence type="ECO:0000256" key="7">
    <source>
        <dbReference type="ARBA" id="ARBA00023004"/>
    </source>
</evidence>
<feature type="chain" id="PRO_5031160990" evidence="14">
    <location>
        <begin position="33"/>
        <end position="935"/>
    </location>
</feature>
<dbReference type="PROSITE" id="PS52016">
    <property type="entry name" value="TONB_DEPENDENT_REC_3"/>
    <property type="match status" value="1"/>
</dbReference>
<evidence type="ECO:0000256" key="3">
    <source>
        <dbReference type="ARBA" id="ARBA00022452"/>
    </source>
</evidence>
<evidence type="ECO:0000256" key="9">
    <source>
        <dbReference type="ARBA" id="ARBA00023136"/>
    </source>
</evidence>
<dbReference type="InterPro" id="IPR037066">
    <property type="entry name" value="Plug_dom_sf"/>
</dbReference>
<dbReference type="GO" id="GO:0009279">
    <property type="term" value="C:cell outer membrane"/>
    <property type="evidence" value="ECO:0007669"/>
    <property type="project" value="UniProtKB-SubCell"/>
</dbReference>
<dbReference type="Gene3D" id="2.170.130.10">
    <property type="entry name" value="TonB-dependent receptor, plug domain"/>
    <property type="match status" value="1"/>
</dbReference>
<dbReference type="SMART" id="SM00965">
    <property type="entry name" value="STN"/>
    <property type="match status" value="1"/>
</dbReference>
<keyword evidence="4" id="KW-0406">Ion transport</keyword>
<evidence type="ECO:0000313" key="16">
    <source>
        <dbReference type="EMBL" id="MBB6011776.1"/>
    </source>
</evidence>
<dbReference type="GO" id="GO:0033214">
    <property type="term" value="P:siderophore-iron import into cell"/>
    <property type="evidence" value="ECO:0007669"/>
    <property type="project" value="TreeGrafter"/>
</dbReference>
<dbReference type="PROSITE" id="PS01156">
    <property type="entry name" value="TONB_DEPENDENT_REC_2"/>
    <property type="match status" value="1"/>
</dbReference>
<organism evidence="16 17">
    <name type="scientific">Aquamicrobium lusatiense</name>
    <dbReference type="NCBI Taxonomy" id="89772"/>
    <lineage>
        <taxon>Bacteria</taxon>
        <taxon>Pseudomonadati</taxon>
        <taxon>Pseudomonadota</taxon>
        <taxon>Alphaproteobacteria</taxon>
        <taxon>Hyphomicrobiales</taxon>
        <taxon>Phyllobacteriaceae</taxon>
        <taxon>Aquamicrobium</taxon>
    </lineage>
</organism>
<dbReference type="InterPro" id="IPR011662">
    <property type="entry name" value="Secretin/TonB_short_N"/>
</dbReference>
<evidence type="ECO:0000256" key="12">
    <source>
        <dbReference type="PROSITE-ProRule" id="PRU10144"/>
    </source>
</evidence>
<dbReference type="Pfam" id="PF00593">
    <property type="entry name" value="TonB_dep_Rec_b-barrel"/>
    <property type="match status" value="1"/>
</dbReference>
<keyword evidence="7" id="KW-0408">Iron</keyword>
<dbReference type="InterPro" id="IPR012910">
    <property type="entry name" value="Plug_dom"/>
</dbReference>
<dbReference type="PANTHER" id="PTHR30442">
    <property type="entry name" value="IRON III DICITRATE TRANSPORT PROTEIN FECA"/>
    <property type="match status" value="1"/>
</dbReference>
<dbReference type="InterPro" id="IPR000531">
    <property type="entry name" value="Beta-barrel_TonB"/>
</dbReference>
<reference evidence="16 17" key="1">
    <citation type="submission" date="2020-08" db="EMBL/GenBank/DDBJ databases">
        <title>Genomic Encyclopedia of Type Strains, Phase IV (KMG-IV): sequencing the most valuable type-strain genomes for metagenomic binning, comparative biology and taxonomic classification.</title>
        <authorList>
            <person name="Goeker M."/>
        </authorList>
    </citation>
    <scope>NUCLEOTIDE SEQUENCE [LARGE SCALE GENOMIC DNA]</scope>
    <source>
        <strain evidence="16 17">DSM 11099</strain>
    </source>
</reference>
<keyword evidence="10 11" id="KW-0998">Cell outer membrane</keyword>
<gene>
    <name evidence="16" type="ORF">HNR59_001121</name>
</gene>
<evidence type="ECO:0000256" key="14">
    <source>
        <dbReference type="SAM" id="SignalP"/>
    </source>
</evidence>
<evidence type="ECO:0000256" key="10">
    <source>
        <dbReference type="ARBA" id="ARBA00023237"/>
    </source>
</evidence>
<evidence type="ECO:0000256" key="13">
    <source>
        <dbReference type="RuleBase" id="RU003357"/>
    </source>
</evidence>
<dbReference type="InterPro" id="IPR010917">
    <property type="entry name" value="TonB_rcpt_CS"/>
</dbReference>
<dbReference type="Gene3D" id="3.55.50.30">
    <property type="match status" value="1"/>
</dbReference>
<dbReference type="Pfam" id="PF07715">
    <property type="entry name" value="Plug"/>
    <property type="match status" value="1"/>
</dbReference>
<dbReference type="InterPro" id="IPR039426">
    <property type="entry name" value="TonB-dep_rcpt-like"/>
</dbReference>
<keyword evidence="8 13" id="KW-0798">TonB box</keyword>
<protein>
    <submittedName>
        <fullName evidence="16">Hemoglobin/transferrin/lactoferrin receptor protein</fullName>
    </submittedName>
</protein>
<feature type="domain" description="Secretin/TonB short N-terminal" evidence="15">
    <location>
        <begin position="63"/>
        <end position="114"/>
    </location>
</feature>
<evidence type="ECO:0000256" key="8">
    <source>
        <dbReference type="ARBA" id="ARBA00023077"/>
    </source>
</evidence>
<dbReference type="RefSeq" id="WP_183827126.1">
    <property type="nucleotide sequence ID" value="NZ_JACHEU010000001.1"/>
</dbReference>
<dbReference type="SUPFAM" id="SSF56935">
    <property type="entry name" value="Porins"/>
    <property type="match status" value="1"/>
</dbReference>
<keyword evidence="5 11" id="KW-0812">Transmembrane</keyword>
<dbReference type="Gene3D" id="2.40.170.20">
    <property type="entry name" value="TonB-dependent receptor, beta-barrel domain"/>
    <property type="match status" value="1"/>
</dbReference>
<comment type="caution">
    <text evidence="16">The sequence shown here is derived from an EMBL/GenBank/DDBJ whole genome shotgun (WGS) entry which is preliminary data.</text>
</comment>
<keyword evidence="16" id="KW-0675">Receptor</keyword>
<keyword evidence="6 14" id="KW-0732">Signal</keyword>
<accession>A0A7W9VUK0</accession>
<name>A0A7W9VUK0_9HYPH</name>
<dbReference type="AlphaFoldDB" id="A0A7W9VUK0"/>
<keyword evidence="4" id="KW-0410">Iron transport</keyword>
<evidence type="ECO:0000256" key="6">
    <source>
        <dbReference type="ARBA" id="ARBA00022729"/>
    </source>
</evidence>
<sequence length="935" mass="100860">MVRNTTRVHLLKALLIASTAIIPVASVSVAQAQTAARLQPASFDIPAQSLSDSLAAFARATGLRIVYPAELAQGKSAPAVQGALTQSQALERLLSGSGLAWRLTGGNAVTIYYKSSSAAGAAPVDADGSLVLDTITVAGGSRGFSSDTPYETAGSSAYISGEQMEQRRGTSTGDFLQGIPGVMTGENRNSGAIDVNIRGMQGMNRVPVVVDGASNEVVLYKGYAGVASASYVDPDMISSVAIEKGPSSSADANGAIGGVVRMSTIGVDDVVLPSKSFGIRLKGGFNSNSSSAPAVGTFGGLRLPGAGFSTVGVYANDQLPSSFGGPEGMDRPGFLKPTSGSGSIAAGFRSDHVDVVAAYSRRRNGNYHAGTHGDGQPEPWFIADCAGALASGSCYNPRAGWTAVGIDGLNRYRAGEEVLNTSFDNTSYLLKGTFRADGGHRLDLGFTRFESDFGQMMPSQITRGEGSYQNYLSTAELDTYTAKYAFNPDDDDLVDLKISVGLTNLASVDRTSSSVGYYIANNQRDSHRWTASVDNTSRFDTLFGPVSMNYGVSYAHEKLSELTSYDGVSYADRLGRSGTRQEINGFGSAEWKPYDWLTLNGSLRYSNFKTRDNNRRYLETQIISYFDENGTTVTFYGSRRQYERAGGTGTFIRTDNILIYEDPFAQNGSGFAPILSATVEPWKGVQFYAKYAEALRGPSLWEATTGDSSTGLRSFDVIDPEHARNWEFGLNVLRDDLFLAGDAFRFKAAYFNNNIENYITRFDDAARLYRLGNLDNARMRGIEISGEYDTGKYFVSAAWNHYLETEFCHREDTALTASQPRCTSGGMDESYAGAHIPPKDTVSLTAGVRLLDRRLTLGGRLTHVGERASTQVTGMTVEWTPYTLADLFASYKINENFQIDAAIDNLTDVYYMDALTLGMMPSPGRTFRLNMTAKF</sequence>
<proteinExistence type="inferred from homology"/>
<keyword evidence="17" id="KW-1185">Reference proteome</keyword>
<dbReference type="Pfam" id="PF07660">
    <property type="entry name" value="STN"/>
    <property type="match status" value="1"/>
</dbReference>
<dbReference type="Proteomes" id="UP000533306">
    <property type="component" value="Unassembled WGS sequence"/>
</dbReference>
<evidence type="ECO:0000256" key="5">
    <source>
        <dbReference type="ARBA" id="ARBA00022692"/>
    </source>
</evidence>
<keyword evidence="3 11" id="KW-1134">Transmembrane beta strand</keyword>
<dbReference type="EMBL" id="JACHEU010000001">
    <property type="protein sequence ID" value="MBB6011776.1"/>
    <property type="molecule type" value="Genomic_DNA"/>
</dbReference>
<evidence type="ECO:0000313" key="17">
    <source>
        <dbReference type="Proteomes" id="UP000533306"/>
    </source>
</evidence>
<evidence type="ECO:0000256" key="11">
    <source>
        <dbReference type="PROSITE-ProRule" id="PRU01360"/>
    </source>
</evidence>
<keyword evidence="9 11" id="KW-0472">Membrane</keyword>
<evidence type="ECO:0000256" key="2">
    <source>
        <dbReference type="ARBA" id="ARBA00022448"/>
    </source>
</evidence>
<dbReference type="PANTHER" id="PTHR30442:SF0">
    <property type="entry name" value="FE(3+) DICITRATE TRANSPORT PROTEIN FECA"/>
    <property type="match status" value="1"/>
</dbReference>